<dbReference type="InterPro" id="IPR014729">
    <property type="entry name" value="Rossmann-like_a/b/a_fold"/>
</dbReference>
<dbReference type="InterPro" id="IPR049940">
    <property type="entry name" value="GluQ/Sye"/>
</dbReference>
<dbReference type="InterPro" id="IPR000924">
    <property type="entry name" value="Glu/Gln-tRNA-synth"/>
</dbReference>
<dbReference type="Gene3D" id="3.40.50.620">
    <property type="entry name" value="HUPs"/>
    <property type="match status" value="2"/>
</dbReference>
<evidence type="ECO:0000256" key="4">
    <source>
        <dbReference type="ARBA" id="ARBA00022840"/>
    </source>
</evidence>
<dbReference type="SUPFAM" id="SSF52374">
    <property type="entry name" value="Nucleotidylyl transferase"/>
    <property type="match status" value="1"/>
</dbReference>
<dbReference type="GO" id="GO:0006424">
    <property type="term" value="P:glutamyl-tRNA aminoacylation"/>
    <property type="evidence" value="ECO:0007669"/>
    <property type="project" value="TreeGrafter"/>
</dbReference>
<evidence type="ECO:0000256" key="7">
    <source>
        <dbReference type="RuleBase" id="RU363037"/>
    </source>
</evidence>
<evidence type="ECO:0000313" key="11">
    <source>
        <dbReference type="Proteomes" id="UP001221413"/>
    </source>
</evidence>
<keyword evidence="3 7" id="KW-0547">Nucleotide-binding</keyword>
<dbReference type="Pfam" id="PF19269">
    <property type="entry name" value="Anticodon_2"/>
    <property type="match status" value="1"/>
</dbReference>
<dbReference type="GO" id="GO:0005524">
    <property type="term" value="F:ATP binding"/>
    <property type="evidence" value="ECO:0007669"/>
    <property type="project" value="UniProtKB-KW"/>
</dbReference>
<dbReference type="InterPro" id="IPR020058">
    <property type="entry name" value="Glu/Gln-tRNA-synth_Ib_cat-dom"/>
</dbReference>
<dbReference type="GO" id="GO:0005739">
    <property type="term" value="C:mitochondrion"/>
    <property type="evidence" value="ECO:0007669"/>
    <property type="project" value="TreeGrafter"/>
</dbReference>
<proteinExistence type="inferred from homology"/>
<evidence type="ECO:0000256" key="1">
    <source>
        <dbReference type="ARBA" id="ARBA00007894"/>
    </source>
</evidence>
<dbReference type="GO" id="GO:0004818">
    <property type="term" value="F:glutamate-tRNA ligase activity"/>
    <property type="evidence" value="ECO:0007669"/>
    <property type="project" value="TreeGrafter"/>
</dbReference>
<dbReference type="InterPro" id="IPR045462">
    <property type="entry name" value="aa-tRNA-synth_I_cd-bd"/>
</dbReference>
<organism evidence="10 11">
    <name type="scientific">Drechslerella dactyloides</name>
    <name type="common">Nematode-trapping fungus</name>
    <name type="synonym">Arthrobotrys dactyloides</name>
    <dbReference type="NCBI Taxonomy" id="74499"/>
    <lineage>
        <taxon>Eukaryota</taxon>
        <taxon>Fungi</taxon>
        <taxon>Dikarya</taxon>
        <taxon>Ascomycota</taxon>
        <taxon>Pezizomycotina</taxon>
        <taxon>Orbiliomycetes</taxon>
        <taxon>Orbiliales</taxon>
        <taxon>Orbiliaceae</taxon>
        <taxon>Drechslerella</taxon>
    </lineage>
</organism>
<evidence type="ECO:0000259" key="8">
    <source>
        <dbReference type="Pfam" id="PF00749"/>
    </source>
</evidence>
<dbReference type="AlphaFoldDB" id="A0AAD6NKZ0"/>
<reference evidence="10" key="1">
    <citation type="submission" date="2023-01" db="EMBL/GenBank/DDBJ databases">
        <title>The chitinases involved in constricting ring structure development in the nematode-trapping fungus Drechslerella dactyloides.</title>
        <authorList>
            <person name="Wang R."/>
            <person name="Zhang L."/>
            <person name="Tang P."/>
            <person name="Li S."/>
            <person name="Liang L."/>
        </authorList>
    </citation>
    <scope>NUCLEOTIDE SEQUENCE</scope>
    <source>
        <strain evidence="10">YMF1.00031</strain>
    </source>
</reference>
<keyword evidence="6 7" id="KW-0030">Aminoacyl-tRNA synthetase</keyword>
<dbReference type="PRINTS" id="PR00987">
    <property type="entry name" value="TRNASYNTHGLU"/>
</dbReference>
<dbReference type="InterPro" id="IPR020751">
    <property type="entry name" value="aa-tRNA-synth_I_codon-bd_sub2"/>
</dbReference>
<comment type="similarity">
    <text evidence="1">Belongs to the class-I aminoacyl-tRNA synthetase family. Glutamate--tRNA ligase type 1 subfamily.</text>
</comment>
<dbReference type="GO" id="GO:0000049">
    <property type="term" value="F:tRNA binding"/>
    <property type="evidence" value="ECO:0007669"/>
    <property type="project" value="InterPro"/>
</dbReference>
<evidence type="ECO:0000256" key="5">
    <source>
        <dbReference type="ARBA" id="ARBA00022917"/>
    </source>
</evidence>
<dbReference type="PANTHER" id="PTHR43311">
    <property type="entry name" value="GLUTAMATE--TRNA LIGASE"/>
    <property type="match status" value="1"/>
</dbReference>
<gene>
    <name evidence="10" type="ORF">Dda_2649</name>
</gene>
<feature type="domain" description="Glutamyl/glutaminyl-tRNA synthetase class Ib catalytic" evidence="8">
    <location>
        <begin position="49"/>
        <end position="91"/>
    </location>
</feature>
<feature type="domain" description="Glutamyl/glutaminyl-tRNA synthetase class Ib catalytic" evidence="8">
    <location>
        <begin position="92"/>
        <end position="316"/>
    </location>
</feature>
<name>A0AAD6NKZ0_DREDA</name>
<protein>
    <recommendedName>
        <fullName evidence="12">Glutamyl-tRNA synthetase</fullName>
    </recommendedName>
</protein>
<evidence type="ECO:0000256" key="3">
    <source>
        <dbReference type="ARBA" id="ARBA00022741"/>
    </source>
</evidence>
<dbReference type="SUPFAM" id="SSF48163">
    <property type="entry name" value="An anticodon-binding domain of class I aminoacyl-tRNA synthetases"/>
    <property type="match status" value="1"/>
</dbReference>
<dbReference type="InterPro" id="IPR008925">
    <property type="entry name" value="aa_tRNA-synth_I_cd-bd_sf"/>
</dbReference>
<keyword evidence="11" id="KW-1185">Reference proteome</keyword>
<dbReference type="EMBL" id="JAQGDS010000003">
    <property type="protein sequence ID" value="KAJ6261850.1"/>
    <property type="molecule type" value="Genomic_DNA"/>
</dbReference>
<dbReference type="PANTHER" id="PTHR43311:SF2">
    <property type="entry name" value="GLUTAMATE--TRNA LIGASE, MITOCHONDRIAL-RELATED"/>
    <property type="match status" value="1"/>
</dbReference>
<keyword evidence="4 7" id="KW-0067">ATP-binding</keyword>
<dbReference type="Gene3D" id="1.10.10.350">
    <property type="match status" value="1"/>
</dbReference>
<evidence type="ECO:0000313" key="10">
    <source>
        <dbReference type="EMBL" id="KAJ6261850.1"/>
    </source>
</evidence>
<dbReference type="Pfam" id="PF00749">
    <property type="entry name" value="tRNA-synt_1c"/>
    <property type="match status" value="2"/>
</dbReference>
<accession>A0AAD6NKZ0</accession>
<evidence type="ECO:0008006" key="12">
    <source>
        <dbReference type="Google" id="ProtNLM"/>
    </source>
</evidence>
<keyword evidence="2 7" id="KW-0436">Ligase</keyword>
<evidence type="ECO:0000256" key="2">
    <source>
        <dbReference type="ARBA" id="ARBA00022598"/>
    </source>
</evidence>
<evidence type="ECO:0000259" key="9">
    <source>
        <dbReference type="Pfam" id="PF19269"/>
    </source>
</evidence>
<dbReference type="Proteomes" id="UP001221413">
    <property type="component" value="Unassembled WGS sequence"/>
</dbReference>
<comment type="caution">
    <text evidence="10">The sequence shown here is derived from an EMBL/GenBank/DDBJ whole genome shotgun (WGS) entry which is preliminary data.</text>
</comment>
<sequence>MIRPHCISLARHVLLRQRPAALRASWVCASCRSYSTRRSKISEPEGPARTRFAPSPTGFLHLGSLRTALFNYLLAKRTGGQFILRIEDTDQTGHAYRCFCSIDRLRALAERRRALGLTSEYDRTCASIPPAEAAARAADGESHVIRLRVPESYPAYFDVVYGHIKPQQTTTRHGEPAFEDPVLIKQDGLPTYHLANVVDDHLMAITHVVRGVEWMPSTPKHVFMYSAFGWTPPTFCHVGLLQDDSGQKLSKRSGDVHVSEYRRLGYLPDALLNFVALLGWNNRSQSDVLPLEALVQNFHITNLTKGNTKVNFGKLEYLQKAYVAAYASRDNTGAEDFLASIATAIQTALTVTFPELPEPVKSIDYIRAVLASDLKNYVTPLKFVEQHDYLFLPAPNFDSAEAAGYRSKMTGEDVIRGKEDVVTLIKALQAREKRGFSFDDEFIDRMLTDNWDKEAHKDIQRILRYALAGGRSGPGIHRIMMLLGEEQCIKRLQEIRWYGKRGQVDAKGRVIMTWKEPEETPDEDDEDAQLTVAQKEAKMEELIRKSHESR</sequence>
<evidence type="ECO:0000256" key="6">
    <source>
        <dbReference type="ARBA" id="ARBA00023146"/>
    </source>
</evidence>
<keyword evidence="5 7" id="KW-0648">Protein biosynthesis</keyword>
<feature type="domain" description="Aminoacyl-tRNA synthetase class I anticodon-binding" evidence="9">
    <location>
        <begin position="382"/>
        <end position="495"/>
    </location>
</feature>